<evidence type="ECO:0000313" key="2">
    <source>
        <dbReference type="EMBL" id="RJN32771.1"/>
    </source>
</evidence>
<dbReference type="AlphaFoldDB" id="A0A3A4F4X8"/>
<name>A0A3A4F4X8_9MICC</name>
<gene>
    <name evidence="2" type="ORF">D3250_02820</name>
</gene>
<dbReference type="EMBL" id="QYZP01000001">
    <property type="protein sequence ID" value="RJN32771.1"/>
    <property type="molecule type" value="Genomic_DNA"/>
</dbReference>
<sequence length="71" mass="8360">MWRNACAEIEPKFKRTPPHRPTTNGKAKRNHHAWETNRTQHLNLSDSILWSSSPRTDRVTTWTFDTWATAD</sequence>
<evidence type="ECO:0000256" key="1">
    <source>
        <dbReference type="SAM" id="MobiDB-lite"/>
    </source>
</evidence>
<feature type="region of interest" description="Disordered" evidence="1">
    <location>
        <begin position="1"/>
        <end position="38"/>
    </location>
</feature>
<comment type="caution">
    <text evidence="2">The sequence shown here is derived from an EMBL/GenBank/DDBJ whole genome shotgun (WGS) entry which is preliminary data.</text>
</comment>
<reference evidence="2 3" key="1">
    <citation type="submission" date="2018-09" db="EMBL/GenBank/DDBJ databases">
        <title>Nesterenkonia natronophila sp. nov., an alkaliphilic actinobacteriume isolated from a soda lake, and emended description of the genus Nesterenkonia.</title>
        <authorList>
            <person name="Menes R.J."/>
            <person name="Iriarte A."/>
        </authorList>
    </citation>
    <scope>NUCLEOTIDE SEQUENCE [LARGE SCALE GENOMIC DNA]</scope>
    <source>
        <strain evidence="2 3">M8</strain>
    </source>
</reference>
<evidence type="ECO:0000313" key="3">
    <source>
        <dbReference type="Proteomes" id="UP000266615"/>
    </source>
</evidence>
<dbReference type="Proteomes" id="UP000266615">
    <property type="component" value="Unassembled WGS sequence"/>
</dbReference>
<accession>A0A3A4F4X8</accession>
<organism evidence="2 3">
    <name type="scientific">Nesterenkonia natronophila</name>
    <dbReference type="NCBI Taxonomy" id="2174932"/>
    <lineage>
        <taxon>Bacteria</taxon>
        <taxon>Bacillati</taxon>
        <taxon>Actinomycetota</taxon>
        <taxon>Actinomycetes</taxon>
        <taxon>Micrococcales</taxon>
        <taxon>Micrococcaceae</taxon>
        <taxon>Nesterenkonia</taxon>
    </lineage>
</organism>
<proteinExistence type="predicted"/>
<protein>
    <submittedName>
        <fullName evidence="2">Uncharacterized protein</fullName>
    </submittedName>
</protein>
<keyword evidence="3" id="KW-1185">Reference proteome</keyword>